<evidence type="ECO:0000313" key="1">
    <source>
        <dbReference type="EMBL" id="CAB3225495.1"/>
    </source>
</evidence>
<gene>
    <name evidence="1" type="ORF">APLA_LOCUS2249</name>
</gene>
<organism evidence="1 2">
    <name type="scientific">Arctia plantaginis</name>
    <name type="common">Wood tiger moth</name>
    <name type="synonym">Phalaena plantaginis</name>
    <dbReference type="NCBI Taxonomy" id="874455"/>
    <lineage>
        <taxon>Eukaryota</taxon>
        <taxon>Metazoa</taxon>
        <taxon>Ecdysozoa</taxon>
        <taxon>Arthropoda</taxon>
        <taxon>Hexapoda</taxon>
        <taxon>Insecta</taxon>
        <taxon>Pterygota</taxon>
        <taxon>Neoptera</taxon>
        <taxon>Endopterygota</taxon>
        <taxon>Lepidoptera</taxon>
        <taxon>Glossata</taxon>
        <taxon>Ditrysia</taxon>
        <taxon>Noctuoidea</taxon>
        <taxon>Erebidae</taxon>
        <taxon>Arctiinae</taxon>
        <taxon>Arctia</taxon>
    </lineage>
</organism>
<dbReference type="PANTHER" id="PTHR45913:SF19">
    <property type="entry name" value="LOW QUALITY PROTEIN: ZINC FINGER BED DOMAIN-CONTAINING PROTEIN 5-LIKE"/>
    <property type="match status" value="1"/>
</dbReference>
<dbReference type="EMBL" id="CADEBD010000226">
    <property type="protein sequence ID" value="CAB3225495.1"/>
    <property type="molecule type" value="Genomic_DNA"/>
</dbReference>
<dbReference type="OrthoDB" id="10486854at2759"/>
<dbReference type="SUPFAM" id="SSF53098">
    <property type="entry name" value="Ribonuclease H-like"/>
    <property type="match status" value="1"/>
</dbReference>
<dbReference type="AlphaFoldDB" id="A0A8S0YYE2"/>
<evidence type="ECO:0000313" key="2">
    <source>
        <dbReference type="Proteomes" id="UP000494256"/>
    </source>
</evidence>
<sequence length="324" mass="36912">MGVGSWLPFNQGMKSKRTILARSTEHYDNKESSLKKRKYDDSYIQFGFTSSGDPDSPLPQCVVCVETLSNHSLKPSLLRRHLETKHANLKDQSVSFFQHKLKDLKQRQKSIEALSQNTNDNALQASFRVSYLIAKQAKPHTIGENLILPAAKEIVKCMFGEKMARELDVIPMSNNTVSRRIANMSENLKTHQIKRILESEYFAIQLDESTDITNLAQLLTYVRYVHSKKFHEEFLFCSTLSIRTTGEDIFHMVDSFVKENQLDWSKCVGICTDGARAMTGRFSGLVKRIQDIVPEAKWTHCGIHREALACKKIPASLDITLKML</sequence>
<reference evidence="1 2" key="1">
    <citation type="submission" date="2020-04" db="EMBL/GenBank/DDBJ databases">
        <authorList>
            <person name="Wallbank WR R."/>
            <person name="Pardo Diaz C."/>
            <person name="Kozak K."/>
            <person name="Martin S."/>
            <person name="Jiggins C."/>
            <person name="Moest M."/>
            <person name="Warren A I."/>
            <person name="Byers J.R.P. K."/>
            <person name="Montejo-Kovacevich G."/>
            <person name="Yen C E."/>
        </authorList>
    </citation>
    <scope>NUCLEOTIDE SEQUENCE [LARGE SCALE GENOMIC DNA]</scope>
</reference>
<protein>
    <submittedName>
        <fullName evidence="1">Uncharacterized protein</fullName>
    </submittedName>
</protein>
<dbReference type="Proteomes" id="UP000494256">
    <property type="component" value="Unassembled WGS sequence"/>
</dbReference>
<proteinExistence type="predicted"/>
<dbReference type="InterPro" id="IPR012337">
    <property type="entry name" value="RNaseH-like_sf"/>
</dbReference>
<dbReference type="PANTHER" id="PTHR45913">
    <property type="entry name" value="EPM2A-INTERACTING PROTEIN 1"/>
    <property type="match status" value="1"/>
</dbReference>
<accession>A0A8S0YYE2</accession>
<name>A0A8S0YYE2_ARCPL</name>
<comment type="caution">
    <text evidence="1">The sequence shown here is derived from an EMBL/GenBank/DDBJ whole genome shotgun (WGS) entry which is preliminary data.</text>
</comment>